<protein>
    <submittedName>
        <fullName evidence="1">Uncharacterized protein</fullName>
    </submittedName>
</protein>
<sequence>MFGRSSSPEQQAAKQELKAAKQALAADPVNTGELGTVDINSVAGQANLAAQDRVHAAEENLRRR</sequence>
<evidence type="ECO:0000313" key="1">
    <source>
        <dbReference type="EMBL" id="MDI5965752.1"/>
    </source>
</evidence>
<proteinExistence type="predicted"/>
<reference evidence="1 2" key="1">
    <citation type="submission" date="2023-05" db="EMBL/GenBank/DDBJ databases">
        <title>Streptantibioticus silvisoli sp. nov., acidotolerant actinomycetes 1 from pine litter.</title>
        <authorList>
            <person name="Swiecimska M."/>
            <person name="Golinska P."/>
            <person name="Sangal V."/>
            <person name="Wachnowicz B."/>
            <person name="Goodfellow M."/>
        </authorList>
    </citation>
    <scope>NUCLEOTIDE SEQUENCE [LARGE SCALE GENOMIC DNA]</scope>
    <source>
        <strain evidence="1 2">SL54</strain>
    </source>
</reference>
<dbReference type="RefSeq" id="WP_271322088.1">
    <property type="nucleotide sequence ID" value="NZ_JAAGKO020000040.1"/>
</dbReference>
<accession>A0ABT6W4S0</accession>
<gene>
    <name evidence="1" type="ORF">POF43_024000</name>
</gene>
<name>A0ABT6W4S0_9ACTN</name>
<dbReference type="Proteomes" id="UP001156398">
    <property type="component" value="Unassembled WGS sequence"/>
</dbReference>
<evidence type="ECO:0000313" key="2">
    <source>
        <dbReference type="Proteomes" id="UP001156398"/>
    </source>
</evidence>
<keyword evidence="2" id="KW-1185">Reference proteome</keyword>
<dbReference type="EMBL" id="JAAGKO020000040">
    <property type="protein sequence ID" value="MDI5965752.1"/>
    <property type="molecule type" value="Genomic_DNA"/>
</dbReference>
<organism evidence="1 2">
    <name type="scientific">Streptantibioticus silvisoli</name>
    <dbReference type="NCBI Taxonomy" id="2705255"/>
    <lineage>
        <taxon>Bacteria</taxon>
        <taxon>Bacillati</taxon>
        <taxon>Actinomycetota</taxon>
        <taxon>Actinomycetes</taxon>
        <taxon>Kitasatosporales</taxon>
        <taxon>Streptomycetaceae</taxon>
        <taxon>Streptantibioticus</taxon>
    </lineage>
</organism>
<comment type="caution">
    <text evidence="1">The sequence shown here is derived from an EMBL/GenBank/DDBJ whole genome shotgun (WGS) entry which is preliminary data.</text>
</comment>